<feature type="region of interest" description="Disordered" evidence="1">
    <location>
        <begin position="64"/>
        <end position="131"/>
    </location>
</feature>
<accession>A0A2A2GI08</accession>
<dbReference type="AlphaFoldDB" id="A0A2A2GI08"/>
<feature type="compositionally biased region" description="Basic and acidic residues" evidence="1">
    <location>
        <begin position="201"/>
        <end position="221"/>
    </location>
</feature>
<keyword evidence="2" id="KW-0812">Transmembrane</keyword>
<proteinExistence type="predicted"/>
<dbReference type="EMBL" id="NSJZ01000012">
    <property type="protein sequence ID" value="PAU96624.1"/>
    <property type="molecule type" value="Genomic_DNA"/>
</dbReference>
<keyword evidence="4" id="KW-1185">Reference proteome</keyword>
<dbReference type="Proteomes" id="UP000218023">
    <property type="component" value="Unassembled WGS sequence"/>
</dbReference>
<feature type="region of interest" description="Disordered" evidence="1">
    <location>
        <begin position="189"/>
        <end position="243"/>
    </location>
</feature>
<evidence type="ECO:0000313" key="3">
    <source>
        <dbReference type="EMBL" id="PAU96624.1"/>
    </source>
</evidence>
<feature type="compositionally biased region" description="Basic and acidic residues" evidence="1">
    <location>
        <begin position="86"/>
        <end position="118"/>
    </location>
</feature>
<organism evidence="3 4">
    <name type="scientific">Paracoccus salipaludis</name>
    <dbReference type="NCBI Taxonomy" id="2032623"/>
    <lineage>
        <taxon>Bacteria</taxon>
        <taxon>Pseudomonadati</taxon>
        <taxon>Pseudomonadota</taxon>
        <taxon>Alphaproteobacteria</taxon>
        <taxon>Rhodobacterales</taxon>
        <taxon>Paracoccaceae</taxon>
        <taxon>Paracoccus</taxon>
    </lineage>
</organism>
<evidence type="ECO:0000256" key="2">
    <source>
        <dbReference type="SAM" id="Phobius"/>
    </source>
</evidence>
<evidence type="ECO:0000256" key="1">
    <source>
        <dbReference type="SAM" id="MobiDB-lite"/>
    </source>
</evidence>
<keyword evidence="2" id="KW-1133">Transmembrane helix</keyword>
<keyword evidence="2" id="KW-0472">Membrane</keyword>
<reference evidence="3 4" key="1">
    <citation type="submission" date="2017-09" db="EMBL/GenBank/DDBJ databases">
        <title>Paracoccus alkalisoli sp. nov., isolated from saline alkaline soil.</title>
        <authorList>
            <person name="Dong X."/>
            <person name="Zhang G."/>
        </authorList>
    </citation>
    <scope>NUCLEOTIDE SEQUENCE [LARGE SCALE GENOMIC DNA]</scope>
    <source>
        <strain evidence="3 4">WN007</strain>
    </source>
</reference>
<name>A0A2A2GI08_9RHOB</name>
<evidence type="ECO:0000313" key="4">
    <source>
        <dbReference type="Proteomes" id="UP000218023"/>
    </source>
</evidence>
<sequence length="243" mass="26268">MTSRVLVYGGMGIAAAAATAGAILAARKVADLVTGNDELDRDADDAAERARTRVYDEAHGRYAAPRMAAMPEHEREAMRARARARMRQDDAERERLRADAKAGRREDRQPRRPHDEGRHRPRPGRGFQPMSFIDDVEQTAQRLTRTVNEVAGSIGSAVAAFRSVASQAQGVMHEFGDAANQVRSFLGTAAGESGQGTRSAPRHDPYRRPSRSDVVDLRDPADSAGGGSDTALGDADGGRTHRL</sequence>
<gene>
    <name evidence="3" type="ORF">CK240_12965</name>
</gene>
<protein>
    <submittedName>
        <fullName evidence="3">Uncharacterized protein</fullName>
    </submittedName>
</protein>
<feature type="transmembrane region" description="Helical" evidence="2">
    <location>
        <begin position="6"/>
        <end position="26"/>
    </location>
</feature>
<comment type="caution">
    <text evidence="3">The sequence shown here is derived from an EMBL/GenBank/DDBJ whole genome shotgun (WGS) entry which is preliminary data.</text>
</comment>